<proteinExistence type="predicted"/>
<evidence type="ECO:0000313" key="2">
    <source>
        <dbReference type="Proteomes" id="UP000887565"/>
    </source>
</evidence>
<dbReference type="Proteomes" id="UP000887565">
    <property type="component" value="Unplaced"/>
</dbReference>
<protein>
    <submittedName>
        <fullName evidence="3">Uncharacterized protein</fullName>
    </submittedName>
</protein>
<feature type="region of interest" description="Disordered" evidence="1">
    <location>
        <begin position="54"/>
        <end position="73"/>
    </location>
</feature>
<name>A0A915HXJ8_ROMCU</name>
<organism evidence="2 3">
    <name type="scientific">Romanomermis culicivorax</name>
    <name type="common">Nematode worm</name>
    <dbReference type="NCBI Taxonomy" id="13658"/>
    <lineage>
        <taxon>Eukaryota</taxon>
        <taxon>Metazoa</taxon>
        <taxon>Ecdysozoa</taxon>
        <taxon>Nematoda</taxon>
        <taxon>Enoplea</taxon>
        <taxon>Dorylaimia</taxon>
        <taxon>Mermithida</taxon>
        <taxon>Mermithoidea</taxon>
        <taxon>Mermithidae</taxon>
        <taxon>Romanomermis</taxon>
    </lineage>
</organism>
<dbReference type="AlphaFoldDB" id="A0A915HXJ8"/>
<dbReference type="WBParaSite" id="nRc.2.0.1.t06545-RA">
    <property type="protein sequence ID" value="nRc.2.0.1.t06545-RA"/>
    <property type="gene ID" value="nRc.2.0.1.g06545"/>
</dbReference>
<evidence type="ECO:0000313" key="3">
    <source>
        <dbReference type="WBParaSite" id="nRc.2.0.1.t06545-RA"/>
    </source>
</evidence>
<evidence type="ECO:0000256" key="1">
    <source>
        <dbReference type="SAM" id="MobiDB-lite"/>
    </source>
</evidence>
<accession>A0A915HXJ8</accession>
<reference evidence="3" key="1">
    <citation type="submission" date="2022-11" db="UniProtKB">
        <authorList>
            <consortium name="WormBaseParasite"/>
        </authorList>
    </citation>
    <scope>IDENTIFICATION</scope>
</reference>
<feature type="compositionally biased region" description="Basic and acidic residues" evidence="1">
    <location>
        <begin position="64"/>
        <end position="73"/>
    </location>
</feature>
<keyword evidence="2" id="KW-1185">Reference proteome</keyword>
<sequence>MHDLREIAVHRFVNLVSREWTRKIYSRPEPLCFQVPLSENGTGILQVVRAKGDSHSSHSCSLSKSDEENKGIDEVICEN</sequence>